<feature type="region of interest" description="Disordered" evidence="1">
    <location>
        <begin position="476"/>
        <end position="510"/>
    </location>
</feature>
<dbReference type="EMBL" id="MN738756">
    <property type="protein sequence ID" value="QHS83449.1"/>
    <property type="molecule type" value="Genomic_DNA"/>
</dbReference>
<evidence type="ECO:0000256" key="1">
    <source>
        <dbReference type="SAM" id="MobiDB-lite"/>
    </source>
</evidence>
<dbReference type="GO" id="GO:0005524">
    <property type="term" value="F:ATP binding"/>
    <property type="evidence" value="ECO:0007669"/>
    <property type="project" value="InterPro"/>
</dbReference>
<dbReference type="InterPro" id="IPR008271">
    <property type="entry name" value="Ser/Thr_kinase_AS"/>
</dbReference>
<organism evidence="3">
    <name type="scientific">viral metagenome</name>
    <dbReference type="NCBI Taxonomy" id="1070528"/>
    <lineage>
        <taxon>unclassified sequences</taxon>
        <taxon>metagenomes</taxon>
        <taxon>organismal metagenomes</taxon>
    </lineage>
</organism>
<dbReference type="PANTHER" id="PTHR44167">
    <property type="entry name" value="OVARIAN-SPECIFIC SERINE/THREONINE-PROTEIN KINASE LOK-RELATED"/>
    <property type="match status" value="1"/>
</dbReference>
<dbReference type="GO" id="GO:0005737">
    <property type="term" value="C:cytoplasm"/>
    <property type="evidence" value="ECO:0007669"/>
    <property type="project" value="TreeGrafter"/>
</dbReference>
<dbReference type="PROSITE" id="PS50011">
    <property type="entry name" value="PROTEIN_KINASE_DOM"/>
    <property type="match status" value="1"/>
</dbReference>
<protein>
    <recommendedName>
        <fullName evidence="2">Protein kinase domain-containing protein</fullName>
    </recommendedName>
</protein>
<dbReference type="PROSITE" id="PS00108">
    <property type="entry name" value="PROTEIN_KINASE_ST"/>
    <property type="match status" value="1"/>
</dbReference>
<dbReference type="InterPro" id="IPR011009">
    <property type="entry name" value="Kinase-like_dom_sf"/>
</dbReference>
<feature type="domain" description="Protein kinase" evidence="2">
    <location>
        <begin position="128"/>
        <end position="470"/>
    </location>
</feature>
<evidence type="ECO:0000313" key="3">
    <source>
        <dbReference type="EMBL" id="QHS83449.1"/>
    </source>
</evidence>
<sequence length="510" mass="58905">MAQFFRGTDLLLTSKCNLVNLAENTINQPIHCRPLSSLKSFQESNVFYNLNYGMQQWIEENIELMRQESQKRNIPLQQFVMMMVANSQEEHLMSGLNNAYIREMDSGTSNVVYSINSVNPYLSSDDSSEDESTVSIGDFAVLRMTKPSVREKEYSQDHNGKTVLKEMPNSTEYSELIGLRYQALFSKNLSENGLECPNIGKVYDFGKYSSTDLINLKRQLQDEPQKLEELKKQDIILENMPQYRNKDYTEGIYALIERVNGGSLDKRIRNDIYGDKVIYHKLIIRNLLNTVNCLHQNGVAHRDIKPENIMLVHTEEEDVDETVKHTTIKLVDFGFCKRIGEIVNRIQGTAPFISQDNVDDFYLINGEYKEQVIQGRTHTVNYSDDIWSVGVILIELTLNAFSEEAQALLDYTLINNRNYGVRPSKELAEDILQDNPELYDFLKCIFRKYMDNTDNSAVSTAEQLLSHPWLAEVQIKKNRQKTGGKKTKRNKGKKLKQRKTKSKRNKKNKK</sequence>
<dbReference type="SUPFAM" id="SSF56112">
    <property type="entry name" value="Protein kinase-like (PK-like)"/>
    <property type="match status" value="1"/>
</dbReference>
<dbReference type="GO" id="GO:0044773">
    <property type="term" value="P:mitotic DNA damage checkpoint signaling"/>
    <property type="evidence" value="ECO:0007669"/>
    <property type="project" value="TreeGrafter"/>
</dbReference>
<dbReference type="Gene3D" id="1.10.510.10">
    <property type="entry name" value="Transferase(Phosphotransferase) domain 1"/>
    <property type="match status" value="1"/>
</dbReference>
<proteinExistence type="predicted"/>
<dbReference type="Pfam" id="PF00069">
    <property type="entry name" value="Pkinase"/>
    <property type="match status" value="1"/>
</dbReference>
<accession>A0A6C0AU28</accession>
<dbReference type="SMART" id="SM00220">
    <property type="entry name" value="S_TKc"/>
    <property type="match status" value="1"/>
</dbReference>
<dbReference type="PANTHER" id="PTHR44167:SF24">
    <property type="entry name" value="SERINE_THREONINE-PROTEIN KINASE CHK2"/>
    <property type="match status" value="1"/>
</dbReference>
<dbReference type="AlphaFoldDB" id="A0A6C0AU28"/>
<reference evidence="3" key="1">
    <citation type="journal article" date="2020" name="Nature">
        <title>Giant virus diversity and host interactions through global metagenomics.</title>
        <authorList>
            <person name="Schulz F."/>
            <person name="Roux S."/>
            <person name="Paez-Espino D."/>
            <person name="Jungbluth S."/>
            <person name="Walsh D.A."/>
            <person name="Denef V.J."/>
            <person name="McMahon K.D."/>
            <person name="Konstantinidis K.T."/>
            <person name="Eloe-Fadrosh E.A."/>
            <person name="Kyrpides N.C."/>
            <person name="Woyke T."/>
        </authorList>
    </citation>
    <scope>NUCLEOTIDE SEQUENCE</scope>
    <source>
        <strain evidence="3">GVMAG-S-ERX555943-30</strain>
    </source>
</reference>
<dbReference type="GO" id="GO:0005634">
    <property type="term" value="C:nucleus"/>
    <property type="evidence" value="ECO:0007669"/>
    <property type="project" value="TreeGrafter"/>
</dbReference>
<dbReference type="GO" id="GO:0004674">
    <property type="term" value="F:protein serine/threonine kinase activity"/>
    <property type="evidence" value="ECO:0007669"/>
    <property type="project" value="TreeGrafter"/>
</dbReference>
<evidence type="ECO:0000259" key="2">
    <source>
        <dbReference type="PROSITE" id="PS50011"/>
    </source>
</evidence>
<name>A0A6C0AU28_9ZZZZ</name>
<dbReference type="InterPro" id="IPR000719">
    <property type="entry name" value="Prot_kinase_dom"/>
</dbReference>